<name>M1Z9Y0_NITG3</name>
<comment type="caution">
    <text evidence="3">The sequence shown here is derived from an EMBL/GenBank/DDBJ whole genome shotgun (WGS) entry which is preliminary data.</text>
</comment>
<dbReference type="HOGENOM" id="CLU_2955882_0_0_0"/>
<dbReference type="Proteomes" id="UP000011704">
    <property type="component" value="Unassembled WGS sequence"/>
</dbReference>
<evidence type="ECO:0000313" key="4">
    <source>
        <dbReference type="Proteomes" id="UP000011704"/>
    </source>
</evidence>
<keyword evidence="2" id="KW-0732">Signal</keyword>
<dbReference type="AlphaFoldDB" id="M1Z9Y0"/>
<reference evidence="3 4" key="1">
    <citation type="journal article" date="2013" name="Front. Microbiol.">
        <title>The genome of Nitrospina gracilis illuminates the metabolism and evolution of the major marine nitrite oxidizer.</title>
        <authorList>
            <person name="Luecker S."/>
            <person name="Nowka B."/>
            <person name="Rattei T."/>
            <person name="Spieck E."/>
            <person name="and Daims H."/>
        </authorList>
    </citation>
    <scope>NUCLEOTIDE SEQUENCE [LARGE SCALE GENOMIC DNA]</scope>
    <source>
        <strain evidence="3 4">3/211</strain>
    </source>
</reference>
<dbReference type="PROSITE" id="PS51257">
    <property type="entry name" value="PROKAR_LIPOPROTEIN"/>
    <property type="match status" value="1"/>
</dbReference>
<proteinExistence type="predicted"/>
<dbReference type="InParanoid" id="M1Z9Y0"/>
<sequence length="59" mass="6279">MKILTRIFAIMAILMLIGCASNGGAGSSSSSSSSSSYSDVKQLTSEDYERLGIKETNRD</sequence>
<organism evidence="3 4">
    <name type="scientific">Nitrospina gracilis (strain 3/211)</name>
    <dbReference type="NCBI Taxonomy" id="1266370"/>
    <lineage>
        <taxon>Bacteria</taxon>
        <taxon>Pseudomonadati</taxon>
        <taxon>Nitrospinota/Tectimicrobiota group</taxon>
        <taxon>Nitrospinota</taxon>
        <taxon>Nitrospinia</taxon>
        <taxon>Nitrospinales</taxon>
        <taxon>Nitrospinaceae</taxon>
        <taxon>Nitrospina</taxon>
    </lineage>
</organism>
<evidence type="ECO:0000256" key="1">
    <source>
        <dbReference type="SAM" id="MobiDB-lite"/>
    </source>
</evidence>
<evidence type="ECO:0000313" key="3">
    <source>
        <dbReference type="EMBL" id="CCQ90007.1"/>
    </source>
</evidence>
<feature type="region of interest" description="Disordered" evidence="1">
    <location>
        <begin position="22"/>
        <end position="43"/>
    </location>
</feature>
<dbReference type="RefSeq" id="WP_005007036.1">
    <property type="nucleotide sequence ID" value="NZ_HG422173.1"/>
</dbReference>
<feature type="chain" id="PRO_5004019625" description="Lipoprotein" evidence="2">
    <location>
        <begin position="26"/>
        <end position="59"/>
    </location>
</feature>
<evidence type="ECO:0000256" key="2">
    <source>
        <dbReference type="SAM" id="SignalP"/>
    </source>
</evidence>
<feature type="signal peptide" evidence="2">
    <location>
        <begin position="1"/>
        <end position="25"/>
    </location>
</feature>
<protein>
    <recommendedName>
        <fullName evidence="5">Lipoprotein</fullName>
    </recommendedName>
</protein>
<dbReference type="EMBL" id="CAQJ01000022">
    <property type="protein sequence ID" value="CCQ90007.1"/>
    <property type="molecule type" value="Genomic_DNA"/>
</dbReference>
<keyword evidence="4" id="KW-1185">Reference proteome</keyword>
<evidence type="ECO:0008006" key="5">
    <source>
        <dbReference type="Google" id="ProtNLM"/>
    </source>
</evidence>
<accession>M1Z9Y0</accession>
<feature type="compositionally biased region" description="Low complexity" evidence="1">
    <location>
        <begin position="27"/>
        <end position="38"/>
    </location>
</feature>
<gene>
    <name evidence="3" type="ORF">NITGR_20042</name>
</gene>